<feature type="non-terminal residue" evidence="2">
    <location>
        <position position="148"/>
    </location>
</feature>
<gene>
    <name evidence="2" type="ORF">AVDCRST_MAG82-859</name>
</gene>
<feature type="region of interest" description="Disordered" evidence="1">
    <location>
        <begin position="48"/>
        <end position="148"/>
    </location>
</feature>
<feature type="compositionally biased region" description="Basic residues" evidence="1">
    <location>
        <begin position="124"/>
        <end position="135"/>
    </location>
</feature>
<dbReference type="EMBL" id="CADCVA010000114">
    <property type="protein sequence ID" value="CAA9412191.1"/>
    <property type="molecule type" value="Genomic_DNA"/>
</dbReference>
<feature type="compositionally biased region" description="Basic and acidic residues" evidence="1">
    <location>
        <begin position="84"/>
        <end position="100"/>
    </location>
</feature>
<proteinExistence type="predicted"/>
<protein>
    <submittedName>
        <fullName evidence="2">Uncharacterized protein</fullName>
    </submittedName>
</protein>
<organism evidence="2">
    <name type="scientific">uncultured Rubrobacteraceae bacterium</name>
    <dbReference type="NCBI Taxonomy" id="349277"/>
    <lineage>
        <taxon>Bacteria</taxon>
        <taxon>Bacillati</taxon>
        <taxon>Actinomycetota</taxon>
        <taxon>Rubrobacteria</taxon>
        <taxon>Rubrobacterales</taxon>
        <taxon>Rubrobacteraceae</taxon>
        <taxon>environmental samples</taxon>
    </lineage>
</organism>
<name>A0A6J4PIS6_9ACTN</name>
<reference evidence="2" key="1">
    <citation type="submission" date="2020-02" db="EMBL/GenBank/DDBJ databases">
        <authorList>
            <person name="Meier V. D."/>
        </authorList>
    </citation>
    <scope>NUCLEOTIDE SEQUENCE</scope>
    <source>
        <strain evidence="2">AVDCRST_MAG82</strain>
    </source>
</reference>
<sequence>ADGSGGGRGRGGHAGRTRLLLGHRRLGRYRAALWAVAHDPRGPRLRWDHRRGGAALGRGPSGRLADVAGGGALGCPAHAPRGGRHSDRPRRPAHSDERGGRVRRAGGAAGRHRAPAGQLLSPRPRTRRLPPRKGRACLPGRAPTGAPL</sequence>
<accession>A0A6J4PIS6</accession>
<evidence type="ECO:0000313" key="2">
    <source>
        <dbReference type="EMBL" id="CAA9412191.1"/>
    </source>
</evidence>
<dbReference type="AlphaFoldDB" id="A0A6J4PIS6"/>
<evidence type="ECO:0000256" key="1">
    <source>
        <dbReference type="SAM" id="MobiDB-lite"/>
    </source>
</evidence>
<feature type="non-terminal residue" evidence="2">
    <location>
        <position position="1"/>
    </location>
</feature>